<feature type="region of interest" description="Disordered" evidence="1">
    <location>
        <begin position="34"/>
        <end position="54"/>
    </location>
</feature>
<evidence type="ECO:0000313" key="2">
    <source>
        <dbReference type="EMBL" id="CAA9574462.1"/>
    </source>
</evidence>
<feature type="non-terminal residue" evidence="2">
    <location>
        <position position="1"/>
    </location>
</feature>
<organism evidence="2">
    <name type="scientific">uncultured Thermomicrobiales bacterium</name>
    <dbReference type="NCBI Taxonomy" id="1645740"/>
    <lineage>
        <taxon>Bacteria</taxon>
        <taxon>Pseudomonadati</taxon>
        <taxon>Thermomicrobiota</taxon>
        <taxon>Thermomicrobia</taxon>
        <taxon>Thermomicrobiales</taxon>
        <taxon>environmental samples</taxon>
    </lineage>
</organism>
<evidence type="ECO:0000256" key="1">
    <source>
        <dbReference type="SAM" id="MobiDB-lite"/>
    </source>
</evidence>
<accession>A0A6J4VB57</accession>
<dbReference type="EMBL" id="CADCWJ010000599">
    <property type="protein sequence ID" value="CAA9574462.1"/>
    <property type="molecule type" value="Genomic_DNA"/>
</dbReference>
<reference evidence="2" key="1">
    <citation type="submission" date="2020-02" db="EMBL/GenBank/DDBJ databases">
        <authorList>
            <person name="Meier V. D."/>
        </authorList>
    </citation>
    <scope>NUCLEOTIDE SEQUENCE</scope>
    <source>
        <strain evidence="2">AVDCRST_MAG87</strain>
    </source>
</reference>
<feature type="non-terminal residue" evidence="2">
    <location>
        <position position="66"/>
    </location>
</feature>
<proteinExistence type="predicted"/>
<protein>
    <submittedName>
        <fullName evidence="2">Uncharacterized protein</fullName>
    </submittedName>
</protein>
<dbReference type="AlphaFoldDB" id="A0A6J4VB57"/>
<name>A0A6J4VB57_9BACT</name>
<sequence length="66" mass="7589">WPGFHPPRGCRIDAPTLVLNHDVLRRLTSSCGTLSPRWTPPTRRRSRPAGGRSPLRRLRTMTACWR</sequence>
<gene>
    <name evidence="2" type="ORF">AVDCRST_MAG87-2747</name>
</gene>